<dbReference type="EMBL" id="CP032487">
    <property type="protein sequence ID" value="QAX78394.1"/>
    <property type="molecule type" value="Genomic_DNA"/>
</dbReference>
<gene>
    <name evidence="1" type="ORF">D5F51_07355</name>
</gene>
<protein>
    <submittedName>
        <fullName evidence="1">Uncharacterized protein</fullName>
    </submittedName>
</protein>
<organism evidence="1 2">
    <name type="scientific">Yersinia hibernica</name>
    <dbReference type="NCBI Taxonomy" id="2339259"/>
    <lineage>
        <taxon>Bacteria</taxon>
        <taxon>Pseudomonadati</taxon>
        <taxon>Pseudomonadota</taxon>
        <taxon>Gammaproteobacteria</taxon>
        <taxon>Enterobacterales</taxon>
        <taxon>Yersiniaceae</taxon>
        <taxon>Yersinia</taxon>
    </lineage>
</organism>
<name>A0ABX5QYC7_9GAMM</name>
<proteinExistence type="predicted"/>
<reference evidence="2" key="1">
    <citation type="submission" date="2018-09" db="EMBL/GenBank/DDBJ databases">
        <title>Yersinia hibernicus sp. nov.</title>
        <authorList>
            <person name="Nguyen S.V."/>
            <person name="Mundanda D.M."/>
            <person name="Anes J."/>
            <person name="Fanning S."/>
        </authorList>
    </citation>
    <scope>NUCLEOTIDE SEQUENCE [LARGE SCALE GENOMIC DNA]</scope>
    <source>
        <strain evidence="2">CFS1934</strain>
    </source>
</reference>
<dbReference type="Proteomes" id="UP000288804">
    <property type="component" value="Chromosome"/>
</dbReference>
<evidence type="ECO:0000313" key="1">
    <source>
        <dbReference type="EMBL" id="QAX78394.1"/>
    </source>
</evidence>
<keyword evidence="2" id="KW-1185">Reference proteome</keyword>
<evidence type="ECO:0000313" key="2">
    <source>
        <dbReference type="Proteomes" id="UP000288804"/>
    </source>
</evidence>
<dbReference type="RefSeq" id="WP_050135371.1">
    <property type="nucleotide sequence ID" value="NZ_CP032487.1"/>
</dbReference>
<accession>A0ABX5QYC7</accession>
<sequence length="338" mass="39486">MSFKNKTKNQHFISRIEQRLNAINLNSEKDSMKIYSFLLLERNEYKVELESKSANKISSNLAYIDLYSFDFLDNGIRHNFEKAFGKYEEKIHASTLTFINKIESNSNDILDELNDVLAMKFLNFIRNPFNIKKVLNTFGALADYYPLNSKLRAEYDKIEKRDDKGVDRICHLFDVEKHQYFKWMRVMFLILMDSGNKGRNMLDDIIYQFVTDKKQATAVWVYKFTDENADKKVCLSDRSFVDLAGPENGSLVMAFNLTANCFIKLAMIDVRTFLEKNPERPDTVENLMAILENIPKNIEIRLLLNDEYALEALAHYNRTAILQCHKRVYCSSSNIYGL</sequence>